<accession>A0ABV5PMF7</accession>
<name>A0ABV5PMF7_STRCM</name>
<dbReference type="SUPFAM" id="SSF56634">
    <property type="entry name" value="Heme-dependent catalase-like"/>
    <property type="match status" value="1"/>
</dbReference>
<dbReference type="EMBL" id="JBHMCR010000019">
    <property type="protein sequence ID" value="MFB9524203.1"/>
    <property type="molecule type" value="Genomic_DNA"/>
</dbReference>
<evidence type="ECO:0000313" key="3">
    <source>
        <dbReference type="Proteomes" id="UP001589718"/>
    </source>
</evidence>
<feature type="non-terminal residue" evidence="2">
    <location>
        <position position="113"/>
    </location>
</feature>
<reference evidence="2 3" key="1">
    <citation type="submission" date="2024-09" db="EMBL/GenBank/DDBJ databases">
        <authorList>
            <person name="Sun Q."/>
            <person name="Mori K."/>
        </authorList>
    </citation>
    <scope>NUCLEOTIDE SEQUENCE [LARGE SCALE GENOMIC DNA]</scope>
    <source>
        <strain evidence="2 3">JCM 4362</strain>
    </source>
</reference>
<comment type="caution">
    <text evidence="2">The sequence shown here is derived from an EMBL/GenBank/DDBJ whole genome shotgun (WGS) entry which is preliminary data.</text>
</comment>
<evidence type="ECO:0000256" key="1">
    <source>
        <dbReference type="SAM" id="MobiDB-lite"/>
    </source>
</evidence>
<dbReference type="Proteomes" id="UP001589718">
    <property type="component" value="Unassembled WGS sequence"/>
</dbReference>
<organism evidence="2 3">
    <name type="scientific">Streptomyces cremeus</name>
    <dbReference type="NCBI Taxonomy" id="66881"/>
    <lineage>
        <taxon>Bacteria</taxon>
        <taxon>Bacillati</taxon>
        <taxon>Actinomycetota</taxon>
        <taxon>Actinomycetes</taxon>
        <taxon>Kitasatosporales</taxon>
        <taxon>Streptomycetaceae</taxon>
        <taxon>Streptomyces</taxon>
    </lineage>
</organism>
<proteinExistence type="predicted"/>
<dbReference type="Gene3D" id="4.10.91.20">
    <property type="match status" value="1"/>
</dbReference>
<feature type="compositionally biased region" description="Polar residues" evidence="1">
    <location>
        <begin position="1"/>
        <end position="10"/>
    </location>
</feature>
<feature type="region of interest" description="Disordered" evidence="1">
    <location>
        <begin position="1"/>
        <end position="74"/>
    </location>
</feature>
<sequence>MPVDRSSASSAADHPDKQAGEKGAAAPNADVPGRPAPVPVPVEEPTKVRGPLPPKPDQRGPATVSPTGEATGVDQEVVAQREAYLTTAQGARLYDTDHSLKAGERGPVLLQDH</sequence>
<keyword evidence="3" id="KW-1185">Reference proteome</keyword>
<protein>
    <submittedName>
        <fullName evidence="2">Catalase HPII</fullName>
    </submittedName>
</protein>
<evidence type="ECO:0000313" key="2">
    <source>
        <dbReference type="EMBL" id="MFB9524203.1"/>
    </source>
</evidence>
<dbReference type="InterPro" id="IPR020835">
    <property type="entry name" value="Catalase_sf"/>
</dbReference>
<gene>
    <name evidence="2" type="ORF">ACFFTU_30095</name>
</gene>